<evidence type="ECO:0000313" key="2">
    <source>
        <dbReference type="EMBL" id="TWE18360.1"/>
    </source>
</evidence>
<comment type="caution">
    <text evidence="2">The sequence shown here is derived from an EMBL/GenBank/DDBJ whole genome shotgun (WGS) entry which is preliminary data.</text>
</comment>
<dbReference type="OrthoDB" id="4351187at2"/>
<reference evidence="2 3" key="1">
    <citation type="submission" date="2019-06" db="EMBL/GenBank/DDBJ databases">
        <title>Sequencing the genomes of 1000 actinobacteria strains.</title>
        <authorList>
            <person name="Klenk H.-P."/>
        </authorList>
    </citation>
    <scope>NUCLEOTIDE SEQUENCE [LARGE SCALE GENOMIC DNA]</scope>
    <source>
        <strain evidence="2 3">DSM 41649</strain>
    </source>
</reference>
<proteinExistence type="predicted"/>
<dbReference type="EMBL" id="VIVR01000001">
    <property type="protein sequence ID" value="TWE18360.1"/>
    <property type="molecule type" value="Genomic_DNA"/>
</dbReference>
<accession>A0A561ERW5</accession>
<evidence type="ECO:0000313" key="3">
    <source>
        <dbReference type="Proteomes" id="UP000318416"/>
    </source>
</evidence>
<feature type="coiled-coil region" evidence="1">
    <location>
        <begin position="32"/>
        <end position="80"/>
    </location>
</feature>
<dbReference type="RefSeq" id="WP_145791609.1">
    <property type="nucleotide sequence ID" value="NZ_BAAABR010000006.1"/>
</dbReference>
<evidence type="ECO:0000256" key="1">
    <source>
        <dbReference type="SAM" id="Coils"/>
    </source>
</evidence>
<organism evidence="2 3">
    <name type="scientific">Kitasatospora atroaurantiaca</name>
    <dbReference type="NCBI Taxonomy" id="285545"/>
    <lineage>
        <taxon>Bacteria</taxon>
        <taxon>Bacillati</taxon>
        <taxon>Actinomycetota</taxon>
        <taxon>Actinomycetes</taxon>
        <taxon>Kitasatosporales</taxon>
        <taxon>Streptomycetaceae</taxon>
        <taxon>Kitasatospora</taxon>
    </lineage>
</organism>
<gene>
    <name evidence="2" type="ORF">FB465_3427</name>
</gene>
<dbReference type="Gene3D" id="6.10.250.550">
    <property type="match status" value="1"/>
</dbReference>
<keyword evidence="3" id="KW-1185">Reference proteome</keyword>
<keyword evidence="1" id="KW-0175">Coiled coil</keyword>
<protein>
    <submittedName>
        <fullName evidence="2">Uncharacterized protein</fullName>
    </submittedName>
</protein>
<name>A0A561ERW5_9ACTN</name>
<dbReference type="AlphaFoldDB" id="A0A561ERW5"/>
<dbReference type="Proteomes" id="UP000318416">
    <property type="component" value="Unassembled WGS sequence"/>
</dbReference>
<sequence length="80" mass="9071">MNFASLLNGAEIVVPVLVFLTFSLQKWKAGMHDAWKEEAEAYRARAERLDEEVAKLVAEVKALRSENAELRGQISELLNR</sequence>